<dbReference type="OrthoDB" id="6247875at2759"/>
<feature type="region of interest" description="Disordered" evidence="2">
    <location>
        <begin position="122"/>
        <end position="148"/>
    </location>
</feature>
<sequence length="259" mass="29571">MNINSTNPVSRKIKIPFPPEITSSDLIEKSITKFKFSGKTSRVPNSFICYRMNFCKFLQSLDYPVITQPQLSTMIKESWLEEPEYVRMEYQRISSEASNLYKQMCIDHKLFMQEQKNKLKNVSDSSPTIISTDNSSGSSSSSSSSETRNLDNLFPTFHTQTFAESESFPYSPSNIYVPNEEVYSQKLLQSIPNNTQSNVPSMTRFVDPSLLIYNPNASNNSPSLSSSCEECHEKIDALTRRVDDLEKKLTELTNIFDQN</sequence>
<protein>
    <submittedName>
        <fullName evidence="3">725_t:CDS:1</fullName>
    </submittedName>
</protein>
<evidence type="ECO:0000313" key="4">
    <source>
        <dbReference type="Proteomes" id="UP000789508"/>
    </source>
</evidence>
<name>A0A9N8VQ30_9GLOM</name>
<dbReference type="SUPFAM" id="SSF47095">
    <property type="entry name" value="HMG-box"/>
    <property type="match status" value="1"/>
</dbReference>
<dbReference type="AlphaFoldDB" id="A0A9N8VQ30"/>
<evidence type="ECO:0000256" key="1">
    <source>
        <dbReference type="SAM" id="Coils"/>
    </source>
</evidence>
<dbReference type="Proteomes" id="UP000789508">
    <property type="component" value="Unassembled WGS sequence"/>
</dbReference>
<keyword evidence="1" id="KW-0175">Coiled coil</keyword>
<dbReference type="InterPro" id="IPR036910">
    <property type="entry name" value="HMG_box_dom_sf"/>
</dbReference>
<gene>
    <name evidence="3" type="ORF">ALEPTO_LOCUS1330</name>
</gene>
<keyword evidence="4" id="KW-1185">Reference proteome</keyword>
<feature type="compositionally biased region" description="Polar residues" evidence="2">
    <location>
        <begin position="122"/>
        <end position="134"/>
    </location>
</feature>
<feature type="compositionally biased region" description="Low complexity" evidence="2">
    <location>
        <begin position="135"/>
        <end position="145"/>
    </location>
</feature>
<feature type="coiled-coil region" evidence="1">
    <location>
        <begin position="228"/>
        <end position="255"/>
    </location>
</feature>
<reference evidence="3" key="1">
    <citation type="submission" date="2021-06" db="EMBL/GenBank/DDBJ databases">
        <authorList>
            <person name="Kallberg Y."/>
            <person name="Tangrot J."/>
            <person name="Rosling A."/>
        </authorList>
    </citation>
    <scope>NUCLEOTIDE SEQUENCE</scope>
    <source>
        <strain evidence="3">FL130A</strain>
    </source>
</reference>
<comment type="caution">
    <text evidence="3">The sequence shown here is derived from an EMBL/GenBank/DDBJ whole genome shotgun (WGS) entry which is preliminary data.</text>
</comment>
<dbReference type="Gene3D" id="1.10.30.10">
    <property type="entry name" value="High mobility group box domain"/>
    <property type="match status" value="1"/>
</dbReference>
<accession>A0A9N8VQ30</accession>
<dbReference type="EMBL" id="CAJVPS010000140">
    <property type="protein sequence ID" value="CAG8456950.1"/>
    <property type="molecule type" value="Genomic_DNA"/>
</dbReference>
<evidence type="ECO:0000256" key="2">
    <source>
        <dbReference type="SAM" id="MobiDB-lite"/>
    </source>
</evidence>
<evidence type="ECO:0000313" key="3">
    <source>
        <dbReference type="EMBL" id="CAG8456950.1"/>
    </source>
</evidence>
<proteinExistence type="predicted"/>
<organism evidence="3 4">
    <name type="scientific">Ambispora leptoticha</name>
    <dbReference type="NCBI Taxonomy" id="144679"/>
    <lineage>
        <taxon>Eukaryota</taxon>
        <taxon>Fungi</taxon>
        <taxon>Fungi incertae sedis</taxon>
        <taxon>Mucoromycota</taxon>
        <taxon>Glomeromycotina</taxon>
        <taxon>Glomeromycetes</taxon>
        <taxon>Archaeosporales</taxon>
        <taxon>Ambisporaceae</taxon>
        <taxon>Ambispora</taxon>
    </lineage>
</organism>